<accession>A0A7S7RRB4</accession>
<comment type="function">
    <text evidence="1">Could be involved in the regulation of nitrogen fixation.</text>
</comment>
<keyword evidence="3" id="KW-0804">Transcription</keyword>
<name>A0A7S7RRB4_9BACT</name>
<protein>
    <submittedName>
        <fullName evidence="5">P-II family nitrogen regulator</fullName>
    </submittedName>
</protein>
<dbReference type="InterPro" id="IPR015867">
    <property type="entry name" value="N-reg_PII/ATP_PRibTrfase_C"/>
</dbReference>
<dbReference type="InterPro" id="IPR002187">
    <property type="entry name" value="N-reg_PII"/>
</dbReference>
<dbReference type="PANTHER" id="PTHR30115">
    <property type="entry name" value="NITROGEN REGULATORY PROTEIN P-II"/>
    <property type="match status" value="1"/>
</dbReference>
<dbReference type="Proteomes" id="UP000593836">
    <property type="component" value="Chromosome"/>
</dbReference>
<dbReference type="GO" id="GO:0030234">
    <property type="term" value="F:enzyme regulator activity"/>
    <property type="evidence" value="ECO:0007669"/>
    <property type="project" value="InterPro"/>
</dbReference>
<dbReference type="Gene3D" id="3.30.70.120">
    <property type="match status" value="1"/>
</dbReference>
<sequence>MFQINAVLNPSVIDDVVQGLHDEKIHGITITNVVGKGCFNKENKLIEKVLIVIVVADTIHKEKAMEAIRANAQDIEHGTGKMWVTPVLEVERIRTGEKDLDALSFTTKKEVLHSEKVEVFSSIDTPSS</sequence>
<organism evidence="5 6">
    <name type="scientific">Candidatus Sulfurimonas marisnigri</name>
    <dbReference type="NCBI Taxonomy" id="2740405"/>
    <lineage>
        <taxon>Bacteria</taxon>
        <taxon>Pseudomonadati</taxon>
        <taxon>Campylobacterota</taxon>
        <taxon>Epsilonproteobacteria</taxon>
        <taxon>Campylobacterales</taxon>
        <taxon>Sulfurimonadaceae</taxon>
        <taxon>Sulfurimonas</taxon>
    </lineage>
</organism>
<dbReference type="Pfam" id="PF00543">
    <property type="entry name" value="P-II"/>
    <property type="match status" value="1"/>
</dbReference>
<dbReference type="PROSITE" id="PS51343">
    <property type="entry name" value="PII_GLNB_DOM"/>
    <property type="match status" value="1"/>
</dbReference>
<gene>
    <name evidence="5" type="ORF">HUE87_03760</name>
</gene>
<dbReference type="SMART" id="SM00938">
    <property type="entry name" value="P-II"/>
    <property type="match status" value="1"/>
</dbReference>
<keyword evidence="4" id="KW-0535">Nitrogen fixation</keyword>
<evidence type="ECO:0000256" key="3">
    <source>
        <dbReference type="ARBA" id="ARBA00023163"/>
    </source>
</evidence>
<dbReference type="AlphaFoldDB" id="A0A7S7RRB4"/>
<evidence type="ECO:0000256" key="2">
    <source>
        <dbReference type="ARBA" id="ARBA00023015"/>
    </source>
</evidence>
<dbReference type="SUPFAM" id="SSF54913">
    <property type="entry name" value="GlnB-like"/>
    <property type="match status" value="1"/>
</dbReference>
<keyword evidence="2" id="KW-0805">Transcription regulation</keyword>
<keyword evidence="6" id="KW-1185">Reference proteome</keyword>
<dbReference type="GO" id="GO:0006808">
    <property type="term" value="P:regulation of nitrogen utilization"/>
    <property type="evidence" value="ECO:0007669"/>
    <property type="project" value="InterPro"/>
</dbReference>
<dbReference type="InterPro" id="IPR011322">
    <property type="entry name" value="N-reg_PII-like_a/b"/>
</dbReference>
<evidence type="ECO:0000256" key="1">
    <source>
        <dbReference type="ARBA" id="ARBA00002440"/>
    </source>
</evidence>
<dbReference type="PANTHER" id="PTHR30115:SF13">
    <property type="entry name" value="PII-LIKE PROTEIN GLNBI"/>
    <property type="match status" value="1"/>
</dbReference>
<dbReference type="GO" id="GO:0005524">
    <property type="term" value="F:ATP binding"/>
    <property type="evidence" value="ECO:0007669"/>
    <property type="project" value="TreeGrafter"/>
</dbReference>
<evidence type="ECO:0000313" key="6">
    <source>
        <dbReference type="Proteomes" id="UP000593836"/>
    </source>
</evidence>
<dbReference type="EMBL" id="CP054493">
    <property type="protein sequence ID" value="QOY55365.1"/>
    <property type="molecule type" value="Genomic_DNA"/>
</dbReference>
<reference evidence="5 6" key="1">
    <citation type="submission" date="2020-05" db="EMBL/GenBank/DDBJ databases">
        <title>Sulfurimonas marisnigri, sp. nov., and Sulfurimonas baltica, sp. nov., manganese oxide reducing chemolithoautotrophs of the class Epsilonproteobacteria isolated from the pelagic redoxclines of the Black and Baltic Seas and emended description of the genus Sulfurimonas.</title>
        <authorList>
            <person name="Henkel J.V."/>
            <person name="Laudan C."/>
            <person name="Werner J."/>
            <person name="Neu T."/>
            <person name="Plewe S."/>
            <person name="Sproer C."/>
            <person name="Bunk B."/>
            <person name="Schulz-Vogt H.N."/>
        </authorList>
    </citation>
    <scope>NUCLEOTIDE SEQUENCE [LARGE SCALE GENOMIC DNA]</scope>
    <source>
        <strain evidence="5 6">SoZ1</strain>
    </source>
</reference>
<proteinExistence type="predicted"/>
<dbReference type="RefSeq" id="WP_194367405.1">
    <property type="nucleotide sequence ID" value="NZ_CP054493.1"/>
</dbReference>
<dbReference type="KEGG" id="smas:HUE87_03760"/>
<dbReference type="GO" id="GO:0005829">
    <property type="term" value="C:cytosol"/>
    <property type="evidence" value="ECO:0007669"/>
    <property type="project" value="TreeGrafter"/>
</dbReference>
<evidence type="ECO:0000256" key="4">
    <source>
        <dbReference type="ARBA" id="ARBA00023231"/>
    </source>
</evidence>
<evidence type="ECO:0000313" key="5">
    <source>
        <dbReference type="EMBL" id="QOY55365.1"/>
    </source>
</evidence>